<gene>
    <name evidence="1" type="ORF">Poli38472_001345</name>
</gene>
<evidence type="ECO:0000313" key="1">
    <source>
        <dbReference type="EMBL" id="TMW69189.1"/>
    </source>
</evidence>
<comment type="caution">
    <text evidence="1">The sequence shown here is derived from an EMBL/GenBank/DDBJ whole genome shotgun (WGS) entry which is preliminary data.</text>
</comment>
<dbReference type="EMBL" id="SPLM01000001">
    <property type="protein sequence ID" value="TMW69189.1"/>
    <property type="molecule type" value="Genomic_DNA"/>
</dbReference>
<proteinExistence type="predicted"/>
<organism evidence="1 2">
    <name type="scientific">Pythium oligandrum</name>
    <name type="common">Mycoparasitic fungus</name>
    <dbReference type="NCBI Taxonomy" id="41045"/>
    <lineage>
        <taxon>Eukaryota</taxon>
        <taxon>Sar</taxon>
        <taxon>Stramenopiles</taxon>
        <taxon>Oomycota</taxon>
        <taxon>Peronosporomycetes</taxon>
        <taxon>Pythiales</taxon>
        <taxon>Pythiaceae</taxon>
        <taxon>Pythium</taxon>
    </lineage>
</organism>
<sequence>MEPFKLTLEGVMKKVDFTDVAEIRKIPQEVIYYQPMVKIFGALSALILDGVNNRCYGLLMTTSHENSLAWSPFNCVLKRLAEINLSEHFCVCFVVPTHMQAKYNRQPILSENQLLHLEPGDEGYVPQFVCGFNAFAAN</sequence>
<accession>A0A8K1CTC1</accession>
<dbReference type="AlphaFoldDB" id="A0A8K1CTC1"/>
<dbReference type="Proteomes" id="UP000794436">
    <property type="component" value="Unassembled WGS sequence"/>
</dbReference>
<evidence type="ECO:0000313" key="2">
    <source>
        <dbReference type="Proteomes" id="UP000794436"/>
    </source>
</evidence>
<keyword evidence="2" id="KW-1185">Reference proteome</keyword>
<name>A0A8K1CTC1_PYTOL</name>
<reference evidence="1" key="1">
    <citation type="submission" date="2019-03" db="EMBL/GenBank/DDBJ databases">
        <title>Long read genome sequence of the mycoparasitic Pythium oligandrum ATCC 38472 isolated from sugarbeet rhizosphere.</title>
        <authorList>
            <person name="Gaulin E."/>
        </authorList>
    </citation>
    <scope>NUCLEOTIDE SEQUENCE</scope>
    <source>
        <strain evidence="1">ATCC 38472_TT</strain>
    </source>
</reference>
<protein>
    <submittedName>
        <fullName evidence="1">Uncharacterized protein</fullName>
    </submittedName>
</protein>